<feature type="compositionally biased region" description="Polar residues" evidence="2">
    <location>
        <begin position="1"/>
        <end position="11"/>
    </location>
</feature>
<accession>A0A7K0DE88</accession>
<gene>
    <name evidence="5" type="ORF">NRB20_72490</name>
</gene>
<protein>
    <submittedName>
        <fullName evidence="5">Methylmalonyl-CoA carboxyltransferase 12S subunit</fullName>
        <ecNumber evidence="5">2.1.3.1</ecNumber>
    </submittedName>
</protein>
<organism evidence="5 6">
    <name type="scientific">Nocardia macrotermitis</name>
    <dbReference type="NCBI Taxonomy" id="2585198"/>
    <lineage>
        <taxon>Bacteria</taxon>
        <taxon>Bacillati</taxon>
        <taxon>Actinomycetota</taxon>
        <taxon>Actinomycetes</taxon>
        <taxon>Mycobacteriales</taxon>
        <taxon>Nocardiaceae</taxon>
        <taxon>Nocardia</taxon>
    </lineage>
</organism>
<feature type="region of interest" description="Disordered" evidence="2">
    <location>
        <begin position="1"/>
        <end position="37"/>
    </location>
</feature>
<evidence type="ECO:0000256" key="1">
    <source>
        <dbReference type="ARBA" id="ARBA00006102"/>
    </source>
</evidence>
<dbReference type="Gene3D" id="3.90.226.10">
    <property type="entry name" value="2-enoyl-CoA Hydratase, Chain A, domain 1"/>
    <property type="match status" value="2"/>
</dbReference>
<dbReference type="EC" id="2.1.3.1" evidence="5"/>
<evidence type="ECO:0000256" key="2">
    <source>
        <dbReference type="SAM" id="MobiDB-lite"/>
    </source>
</evidence>
<dbReference type="PANTHER" id="PTHR43842:SF2">
    <property type="entry name" value="PROPIONYL-COA CARBOXYLASE BETA CHAIN, MITOCHONDRIAL"/>
    <property type="match status" value="1"/>
</dbReference>
<comment type="similarity">
    <text evidence="1">Belongs to the AccD/PCCB family.</text>
</comment>
<dbReference type="Proteomes" id="UP000438448">
    <property type="component" value="Unassembled WGS sequence"/>
</dbReference>
<name>A0A7K0DE88_9NOCA</name>
<dbReference type="InterPro" id="IPR051047">
    <property type="entry name" value="AccD/PCCB"/>
</dbReference>
<dbReference type="PROSITE" id="PS50980">
    <property type="entry name" value="COA_CT_NTER"/>
    <property type="match status" value="1"/>
</dbReference>
<dbReference type="InterPro" id="IPR011763">
    <property type="entry name" value="COA_CT_C"/>
</dbReference>
<feature type="domain" description="CoA carboxyltransferase C-terminal" evidence="4">
    <location>
        <begin position="288"/>
        <end position="525"/>
    </location>
</feature>
<dbReference type="GO" id="GO:0004658">
    <property type="term" value="F:propionyl-CoA carboxylase activity"/>
    <property type="evidence" value="ECO:0007669"/>
    <property type="project" value="TreeGrafter"/>
</dbReference>
<reference evidence="5 6" key="1">
    <citation type="submission" date="2019-10" db="EMBL/GenBank/DDBJ databases">
        <title>Nocardia macrotermitis sp. nov. and Nocardia aurantia sp. nov., isolated from the gut of fungus growing-termite Macrotermes natalensis.</title>
        <authorList>
            <person name="Benndorf R."/>
            <person name="Schwitalla J."/>
            <person name="Martin K."/>
            <person name="De Beer W."/>
            <person name="Kaster A.-K."/>
            <person name="Vollmers J."/>
            <person name="Poulsen M."/>
            <person name="Beemelmanns C."/>
        </authorList>
    </citation>
    <scope>NUCLEOTIDE SEQUENCE [LARGE SCALE GENOMIC DNA]</scope>
    <source>
        <strain evidence="5 6">RB20</strain>
    </source>
</reference>
<evidence type="ECO:0000259" key="4">
    <source>
        <dbReference type="PROSITE" id="PS50989"/>
    </source>
</evidence>
<comment type="caution">
    <text evidence="5">The sequence shown here is derived from an EMBL/GenBank/DDBJ whole genome shotgun (WGS) entry which is preliminary data.</text>
</comment>
<dbReference type="EMBL" id="WEGK01000027">
    <property type="protein sequence ID" value="MQY24116.1"/>
    <property type="molecule type" value="Genomic_DNA"/>
</dbReference>
<dbReference type="AlphaFoldDB" id="A0A7K0DE88"/>
<dbReference type="Pfam" id="PF01039">
    <property type="entry name" value="Carboxyl_trans"/>
    <property type="match status" value="1"/>
</dbReference>
<evidence type="ECO:0000259" key="3">
    <source>
        <dbReference type="PROSITE" id="PS50980"/>
    </source>
</evidence>
<dbReference type="InterPro" id="IPR011762">
    <property type="entry name" value="COA_CT_N"/>
</dbReference>
<dbReference type="SUPFAM" id="SSF52096">
    <property type="entry name" value="ClpP/crotonase"/>
    <property type="match status" value="2"/>
</dbReference>
<keyword evidence="5" id="KW-0808">Transferase</keyword>
<dbReference type="PROSITE" id="PS50989">
    <property type="entry name" value="COA_CT_CTER"/>
    <property type="match status" value="1"/>
</dbReference>
<dbReference type="PANTHER" id="PTHR43842">
    <property type="entry name" value="PROPIONYL-COA CARBOXYLASE BETA CHAIN"/>
    <property type="match status" value="1"/>
</dbReference>
<evidence type="ECO:0000313" key="5">
    <source>
        <dbReference type="EMBL" id="MQY24116.1"/>
    </source>
</evidence>
<keyword evidence="6" id="KW-1185">Reference proteome</keyword>
<dbReference type="InterPro" id="IPR034733">
    <property type="entry name" value="AcCoA_carboxyl_beta"/>
</dbReference>
<sequence length="525" mass="55666">MTVSDVAQANSHVVELPPERRTEGRNAAMNSGGTWDETLTDLDHRRARVQEMGGAERVAKHRGKGKLDARARIERLLDPGTFQEFGTLVGGEVAADAVVTGSGLIDGAPVMVGAEDFTTLAGTIAPGSNSKRYRLAELAVRNRVPLVMLLEGAGFRPTGDHYGRTPTDLLAQARCSGRVPMVTGVLGASAGHGALIAPVSDFAIMSRHGAIFTAGPPVVKVSTGEDISKEDLGGPDVAVPSGLIHNLAETDEAVLDEIRRYLSYFPSSAWSYPSMRPGDDTGPRATPELLEIVSRDNRRTYDMRTVLDVVFDDADWFEVQPDFGEAIICALAHLGGHPVAVVANQPQVLAGSIDADAADKAAHFITVADSFHLPIVFLADNPGMLPGSESEQAGVLRSGARMFVAQTAATTLKLHLTLRKAYGFGSMVMSLISFDNQLGTFAYPGATMGAMSAAALSNASNAEQDVAAALREMELQASYHSAQHMGFDELIGPAETRNALLISLQRGIYARQAAAEPVTRSVIVP</sequence>
<feature type="domain" description="CoA carboxyltransferase N-terminal" evidence="3">
    <location>
        <begin position="35"/>
        <end position="277"/>
    </location>
</feature>
<evidence type="ECO:0000313" key="6">
    <source>
        <dbReference type="Proteomes" id="UP000438448"/>
    </source>
</evidence>
<proteinExistence type="inferred from homology"/>
<dbReference type="InterPro" id="IPR029045">
    <property type="entry name" value="ClpP/crotonase-like_dom_sf"/>
</dbReference>
<dbReference type="GO" id="GO:0047154">
    <property type="term" value="F:methylmalonyl-CoA carboxytransferase activity"/>
    <property type="evidence" value="ECO:0007669"/>
    <property type="project" value="UniProtKB-EC"/>
</dbReference>